<comment type="caution">
    <text evidence="1">The sequence shown here is derived from an EMBL/GenBank/DDBJ whole genome shotgun (WGS) entry which is preliminary data.</text>
</comment>
<dbReference type="EMBL" id="BAFD01000057">
    <property type="protein sequence ID" value="GAB44074.1"/>
    <property type="molecule type" value="Genomic_DNA"/>
</dbReference>
<evidence type="ECO:0000313" key="2">
    <source>
        <dbReference type="Proteomes" id="UP000004881"/>
    </source>
</evidence>
<accession>A0ABQ0HDX0</accession>
<proteinExistence type="predicted"/>
<reference evidence="1 2" key="1">
    <citation type="submission" date="2012-02" db="EMBL/GenBank/DDBJ databases">
        <title>Whole genome shotgun sequence of Gordonia terrae NBRC 100016.</title>
        <authorList>
            <person name="Takarada H."/>
            <person name="Hosoyama A."/>
            <person name="Tsuchikane K."/>
            <person name="Katsumata H."/>
            <person name="Yamazaki S."/>
            <person name="Fujita N."/>
        </authorList>
    </citation>
    <scope>NUCLEOTIDE SEQUENCE [LARGE SCALE GENOMIC DNA]</scope>
    <source>
        <strain evidence="1 2">NBRC 100016</strain>
    </source>
</reference>
<gene>
    <name evidence="1" type="ORF">GOTRE_057_00470</name>
</gene>
<name>A0ABQ0HDX0_9ACTN</name>
<dbReference type="Proteomes" id="UP000004881">
    <property type="component" value="Unassembled WGS sequence"/>
</dbReference>
<sequence>MAGAAGADATTPCDLGRRETLVAPAARDDHQQFAVDAPLESTIIGFVDTTLSQNAIVAAEPLGRGTVFVGAVRRRPACRRCDVACLPGTAMLVSMAQVDRVDGTSSGA</sequence>
<evidence type="ECO:0000313" key="1">
    <source>
        <dbReference type="EMBL" id="GAB44074.1"/>
    </source>
</evidence>
<protein>
    <submittedName>
        <fullName evidence="1">Uncharacterized protein</fullName>
    </submittedName>
</protein>
<organism evidence="1 2">
    <name type="scientific">Gordonia terrae NBRC 100016</name>
    <dbReference type="NCBI Taxonomy" id="1089454"/>
    <lineage>
        <taxon>Bacteria</taxon>
        <taxon>Bacillati</taxon>
        <taxon>Actinomycetota</taxon>
        <taxon>Actinomycetes</taxon>
        <taxon>Mycobacteriales</taxon>
        <taxon>Gordoniaceae</taxon>
        <taxon>Gordonia</taxon>
    </lineage>
</organism>
<keyword evidence="2" id="KW-1185">Reference proteome</keyword>